<evidence type="ECO:0000313" key="2">
    <source>
        <dbReference type="Proteomes" id="UP000055024"/>
    </source>
</evidence>
<proteinExistence type="predicted"/>
<dbReference type="AlphaFoldDB" id="A0A0V1HA38"/>
<dbReference type="Proteomes" id="UP000055024">
    <property type="component" value="Unassembled WGS sequence"/>
</dbReference>
<name>A0A0V1HA38_9BILA</name>
<dbReference type="EMBL" id="JYDP01000108">
    <property type="protein sequence ID" value="KRZ07028.1"/>
    <property type="molecule type" value="Genomic_DNA"/>
</dbReference>
<reference evidence="1 2" key="1">
    <citation type="submission" date="2015-01" db="EMBL/GenBank/DDBJ databases">
        <title>Evolution of Trichinella species and genotypes.</title>
        <authorList>
            <person name="Korhonen P.K."/>
            <person name="Edoardo P."/>
            <person name="Giuseppe L.R."/>
            <person name="Gasser R.B."/>
        </authorList>
    </citation>
    <scope>NUCLEOTIDE SEQUENCE [LARGE SCALE GENOMIC DNA]</scope>
    <source>
        <strain evidence="1">ISS1029</strain>
    </source>
</reference>
<sequence length="67" mass="7614">MVVFPDSTCRIYISIIPCSATRSWSVRKNRDGFSLFSCWADYADIPSGYCSQYLHQGCPILDNMRVA</sequence>
<protein>
    <submittedName>
        <fullName evidence="1">Uncharacterized protein</fullName>
    </submittedName>
</protein>
<comment type="caution">
    <text evidence="1">The sequence shown here is derived from an EMBL/GenBank/DDBJ whole genome shotgun (WGS) entry which is preliminary data.</text>
</comment>
<keyword evidence="2" id="KW-1185">Reference proteome</keyword>
<accession>A0A0V1HA38</accession>
<organism evidence="1 2">
    <name type="scientific">Trichinella zimbabwensis</name>
    <dbReference type="NCBI Taxonomy" id="268475"/>
    <lineage>
        <taxon>Eukaryota</taxon>
        <taxon>Metazoa</taxon>
        <taxon>Ecdysozoa</taxon>
        <taxon>Nematoda</taxon>
        <taxon>Enoplea</taxon>
        <taxon>Dorylaimia</taxon>
        <taxon>Trichinellida</taxon>
        <taxon>Trichinellidae</taxon>
        <taxon>Trichinella</taxon>
    </lineage>
</organism>
<evidence type="ECO:0000313" key="1">
    <source>
        <dbReference type="EMBL" id="KRZ07028.1"/>
    </source>
</evidence>
<gene>
    <name evidence="1" type="ORF">T11_17972</name>
</gene>